<dbReference type="RefSeq" id="WP_147121541.1">
    <property type="nucleotide sequence ID" value="NZ_VOPY01000001.1"/>
</dbReference>
<feature type="compositionally biased region" description="Basic residues" evidence="1">
    <location>
        <begin position="129"/>
        <end position="139"/>
    </location>
</feature>
<dbReference type="EMBL" id="VOPY01000001">
    <property type="protein sequence ID" value="TXC73704.1"/>
    <property type="molecule type" value="Genomic_DNA"/>
</dbReference>
<dbReference type="Proteomes" id="UP000321129">
    <property type="component" value="Unassembled WGS sequence"/>
</dbReference>
<dbReference type="OrthoDB" id="795321at2"/>
<accession>A0A5C6UMC8</accession>
<reference evidence="2 3" key="1">
    <citation type="submission" date="2019-08" db="EMBL/GenBank/DDBJ databases">
        <title>Sphingorhabdus soil sp. nov., isolated from arctic soil.</title>
        <authorList>
            <person name="Liu Y."/>
        </authorList>
    </citation>
    <scope>NUCLEOTIDE SEQUENCE [LARGE SCALE GENOMIC DNA]</scope>
    <source>
        <strain evidence="2 3">D-2Q-5-6</strain>
    </source>
</reference>
<feature type="region of interest" description="Disordered" evidence="1">
    <location>
        <begin position="124"/>
        <end position="162"/>
    </location>
</feature>
<dbReference type="AlphaFoldDB" id="A0A5C6UMC8"/>
<proteinExistence type="predicted"/>
<keyword evidence="3" id="KW-1185">Reference proteome</keyword>
<name>A0A5C6UMC8_9SPHN</name>
<evidence type="ECO:0000313" key="3">
    <source>
        <dbReference type="Proteomes" id="UP000321129"/>
    </source>
</evidence>
<evidence type="ECO:0000256" key="1">
    <source>
        <dbReference type="SAM" id="MobiDB-lite"/>
    </source>
</evidence>
<protein>
    <submittedName>
        <fullName evidence="2">Uncharacterized protein</fullName>
    </submittedName>
</protein>
<comment type="caution">
    <text evidence="2">The sequence shown here is derived from an EMBL/GenBank/DDBJ whole genome shotgun (WGS) entry which is preliminary data.</text>
</comment>
<evidence type="ECO:0000313" key="2">
    <source>
        <dbReference type="EMBL" id="TXC73704.1"/>
    </source>
</evidence>
<organism evidence="2 3">
    <name type="scientific">Flavisphingopyxis soli</name>
    <dbReference type="NCBI Taxonomy" id="2601267"/>
    <lineage>
        <taxon>Bacteria</taxon>
        <taxon>Pseudomonadati</taxon>
        <taxon>Pseudomonadota</taxon>
        <taxon>Alphaproteobacteria</taxon>
        <taxon>Sphingomonadales</taxon>
        <taxon>Sphingopyxidaceae</taxon>
        <taxon>Flavisphingopyxis</taxon>
    </lineage>
</organism>
<gene>
    <name evidence="2" type="ORF">FSZ31_02935</name>
</gene>
<sequence>MSLKDLIADASKLDEGAIESVIAPFVKYDPSAERIIFTPSGVALSHENKVLVYLTAVAGWPFVSDTPPEHPTKPADLGSALGIPGGSLRPVLKKLKDLHLLANDAGHYSIQSANLTHIEAYVKGESKPSKRRPPAKHTSRSNANSDKTKVRSKKQRGGGSASDAFEDLVGHGFFKSPRTLANLKNKLEDRGLIFPQSALSGLVLKAVRQNVLKREKIESDGRKVWAYSDHE</sequence>